<evidence type="ECO:0000313" key="2">
    <source>
        <dbReference type="EMBL" id="ROT65996.1"/>
    </source>
</evidence>
<dbReference type="GO" id="GO:0005794">
    <property type="term" value="C:Golgi apparatus"/>
    <property type="evidence" value="ECO:0007669"/>
    <property type="project" value="TreeGrafter"/>
</dbReference>
<sequence>MEKLRRRLRSWRFFPLSGKTVTTSLLTVGLLALGVIHRDSGREARAAPEPAQTTSVAPVVVEDPNDLDFEGVVDDDPELLSYIRQHKLHPPAIHDKYDLRYPQKTDYSQYKQSTKIDKILKNMTSGFFVEVNAGDGEYKSQSLFFEVQRNWTGLLVEPDPAAFSEMKTKNRKAFSINACVSLLPKCTNKTLAIQNKTHPRSARKFWRIQCFPLYSLLLALNRTRIDLLSLSVGGDELKVLRTIPWHKMQIRLLEVQVNAIPEGEEAVEEFMAKVGYTYLGRCWIDRVFVRTELLDTVQRILTY</sequence>
<keyword evidence="3" id="KW-1185">Reference proteome</keyword>
<organism evidence="2 3">
    <name type="scientific">Penaeus vannamei</name>
    <name type="common">Whiteleg shrimp</name>
    <name type="synonym">Litopenaeus vannamei</name>
    <dbReference type="NCBI Taxonomy" id="6689"/>
    <lineage>
        <taxon>Eukaryota</taxon>
        <taxon>Metazoa</taxon>
        <taxon>Ecdysozoa</taxon>
        <taxon>Arthropoda</taxon>
        <taxon>Crustacea</taxon>
        <taxon>Multicrustacea</taxon>
        <taxon>Malacostraca</taxon>
        <taxon>Eumalacostraca</taxon>
        <taxon>Eucarida</taxon>
        <taxon>Decapoda</taxon>
        <taxon>Dendrobranchiata</taxon>
        <taxon>Penaeoidea</taxon>
        <taxon>Penaeidae</taxon>
        <taxon>Penaeus</taxon>
    </lineage>
</organism>
<reference evidence="2 3" key="2">
    <citation type="submission" date="2019-01" db="EMBL/GenBank/DDBJ databases">
        <title>The decoding of complex shrimp genome reveals the adaptation for benthos swimmer, frequently molting mechanism and breeding impact on genome.</title>
        <authorList>
            <person name="Sun Y."/>
            <person name="Gao Y."/>
            <person name="Yu Y."/>
        </authorList>
    </citation>
    <scope>NUCLEOTIDE SEQUENCE [LARGE SCALE GENOMIC DNA]</scope>
    <source>
        <tissue evidence="2">Muscle</tissue>
    </source>
</reference>
<dbReference type="GO" id="GO:0005886">
    <property type="term" value="C:plasma membrane"/>
    <property type="evidence" value="ECO:0007669"/>
    <property type="project" value="TreeGrafter"/>
</dbReference>
<dbReference type="PANTHER" id="PTHR34009:SF2">
    <property type="entry name" value="PROTEIN STAR"/>
    <property type="match status" value="1"/>
</dbReference>
<dbReference type="GO" id="GO:0016197">
    <property type="term" value="P:endosomal transport"/>
    <property type="evidence" value="ECO:0007669"/>
    <property type="project" value="TreeGrafter"/>
</dbReference>
<reference evidence="2 3" key="1">
    <citation type="submission" date="2018-04" db="EMBL/GenBank/DDBJ databases">
        <authorList>
            <person name="Zhang X."/>
            <person name="Yuan J."/>
            <person name="Li F."/>
            <person name="Xiang J."/>
        </authorList>
    </citation>
    <scope>NUCLEOTIDE SEQUENCE [LARGE SCALE GENOMIC DNA]</scope>
    <source>
        <tissue evidence="2">Muscle</tissue>
    </source>
</reference>
<name>A0A3R7Q1C7_PENVA</name>
<dbReference type="GO" id="GO:0031902">
    <property type="term" value="C:late endosome membrane"/>
    <property type="evidence" value="ECO:0007669"/>
    <property type="project" value="TreeGrafter"/>
</dbReference>
<proteinExistence type="predicted"/>
<dbReference type="EMBL" id="QCYY01003002">
    <property type="protein sequence ID" value="ROT65996.1"/>
    <property type="molecule type" value="Genomic_DNA"/>
</dbReference>
<dbReference type="Pfam" id="PF05050">
    <property type="entry name" value="Methyltransf_21"/>
    <property type="match status" value="1"/>
</dbReference>
<dbReference type="Proteomes" id="UP000283509">
    <property type="component" value="Unassembled WGS sequence"/>
</dbReference>
<dbReference type="GO" id="GO:0006888">
    <property type="term" value="P:endoplasmic reticulum to Golgi vesicle-mediated transport"/>
    <property type="evidence" value="ECO:0007669"/>
    <property type="project" value="TreeGrafter"/>
</dbReference>
<feature type="domain" description="Methyltransferase FkbM" evidence="1">
    <location>
        <begin position="133"/>
        <end position="278"/>
    </location>
</feature>
<accession>A0A3R7Q1C7</accession>
<dbReference type="PANTHER" id="PTHR34009">
    <property type="entry name" value="PROTEIN STAR"/>
    <property type="match status" value="1"/>
</dbReference>
<dbReference type="AlphaFoldDB" id="A0A3R7Q1C7"/>
<dbReference type="InterPro" id="IPR006342">
    <property type="entry name" value="FkbM_mtfrase"/>
</dbReference>
<gene>
    <name evidence="2" type="ORF">C7M84_016003</name>
</gene>
<comment type="caution">
    <text evidence="2">The sequence shown here is derived from an EMBL/GenBank/DDBJ whole genome shotgun (WGS) entry which is preliminary data.</text>
</comment>
<dbReference type="OrthoDB" id="6357215at2759"/>
<evidence type="ECO:0000259" key="1">
    <source>
        <dbReference type="Pfam" id="PF05050"/>
    </source>
</evidence>
<evidence type="ECO:0000313" key="3">
    <source>
        <dbReference type="Proteomes" id="UP000283509"/>
    </source>
</evidence>
<dbReference type="InterPro" id="IPR053202">
    <property type="entry name" value="EGF_Rcpt_Signaling_Reg"/>
</dbReference>
<dbReference type="GO" id="GO:0005789">
    <property type="term" value="C:endoplasmic reticulum membrane"/>
    <property type="evidence" value="ECO:0007669"/>
    <property type="project" value="TreeGrafter"/>
</dbReference>
<protein>
    <recommendedName>
        <fullName evidence="1">Methyltransferase FkbM domain-containing protein</fullName>
    </recommendedName>
</protein>